<accession>A0A7S3ESC7</accession>
<keyword evidence="1" id="KW-1133">Transmembrane helix</keyword>
<dbReference type="EMBL" id="HBHX01010034">
    <property type="protein sequence ID" value="CAE0104908.1"/>
    <property type="molecule type" value="Transcribed_RNA"/>
</dbReference>
<evidence type="ECO:0008006" key="3">
    <source>
        <dbReference type="Google" id="ProtNLM"/>
    </source>
</evidence>
<gene>
    <name evidence="2" type="ORF">HERI1096_LOCUS5566</name>
</gene>
<evidence type="ECO:0000256" key="1">
    <source>
        <dbReference type="SAM" id="Phobius"/>
    </source>
</evidence>
<feature type="transmembrane region" description="Helical" evidence="1">
    <location>
        <begin position="23"/>
        <end position="48"/>
    </location>
</feature>
<sequence>MLFGVVDPIYWQMVASKRGFERIIAVFFFFGYIVFIFMIVLNIFLAILNDAYAGVKYEMEQRNEARRELLASTPKKERKSYLERMRALSKVARGRYYRFSARVGRVRRRNRKTHPTALDVVGEDTLNGPNS</sequence>
<reference evidence="2" key="1">
    <citation type="submission" date="2021-01" db="EMBL/GenBank/DDBJ databases">
        <authorList>
            <person name="Corre E."/>
            <person name="Pelletier E."/>
            <person name="Niang G."/>
            <person name="Scheremetjew M."/>
            <person name="Finn R."/>
            <person name="Kale V."/>
            <person name="Holt S."/>
            <person name="Cochrane G."/>
            <person name="Meng A."/>
            <person name="Brown T."/>
            <person name="Cohen L."/>
        </authorList>
    </citation>
    <scope>NUCLEOTIDE SEQUENCE</scope>
    <source>
        <strain evidence="2">CCMP281</strain>
    </source>
</reference>
<dbReference type="AlphaFoldDB" id="A0A7S3ESC7"/>
<protein>
    <recommendedName>
        <fullName evidence="3">Ion transport domain-containing protein</fullName>
    </recommendedName>
</protein>
<organism evidence="2">
    <name type="scientific">Haptolina ericina</name>
    <dbReference type="NCBI Taxonomy" id="156174"/>
    <lineage>
        <taxon>Eukaryota</taxon>
        <taxon>Haptista</taxon>
        <taxon>Haptophyta</taxon>
        <taxon>Prymnesiophyceae</taxon>
        <taxon>Prymnesiales</taxon>
        <taxon>Prymnesiaceae</taxon>
        <taxon>Haptolina</taxon>
    </lineage>
</organism>
<proteinExistence type="predicted"/>
<keyword evidence="1" id="KW-0472">Membrane</keyword>
<keyword evidence="1" id="KW-0812">Transmembrane</keyword>
<dbReference type="Gene3D" id="1.10.287.70">
    <property type="match status" value="1"/>
</dbReference>
<name>A0A7S3ESC7_9EUKA</name>
<evidence type="ECO:0000313" key="2">
    <source>
        <dbReference type="EMBL" id="CAE0104908.1"/>
    </source>
</evidence>